<evidence type="ECO:0008006" key="4">
    <source>
        <dbReference type="Google" id="ProtNLM"/>
    </source>
</evidence>
<evidence type="ECO:0000313" key="2">
    <source>
        <dbReference type="EMBL" id="SDG85258.1"/>
    </source>
</evidence>
<name>A0A1G7XLY6_9GAMM</name>
<dbReference type="RefSeq" id="WP_208601320.1">
    <property type="nucleotide sequence ID" value="NZ_FNDG01000001.1"/>
</dbReference>
<dbReference type="Proteomes" id="UP000198606">
    <property type="component" value="Unassembled WGS sequence"/>
</dbReference>
<gene>
    <name evidence="2" type="ORF">SAMN05216588_101189</name>
</gene>
<reference evidence="2 3" key="1">
    <citation type="submission" date="2016-10" db="EMBL/GenBank/DDBJ databases">
        <authorList>
            <person name="de Groot N.N."/>
        </authorList>
    </citation>
    <scope>NUCLEOTIDE SEQUENCE [LARGE SCALE GENOMIC DNA]</scope>
    <source>
        <strain evidence="2 3">LMG 18387</strain>
    </source>
</reference>
<accession>A0A1G7XLY6</accession>
<dbReference type="AlphaFoldDB" id="A0A1G7XLY6"/>
<feature type="chain" id="PRO_5011512205" description="TrbM protein" evidence="1">
    <location>
        <begin position="20"/>
        <end position="118"/>
    </location>
</feature>
<feature type="signal peptide" evidence="1">
    <location>
        <begin position="1"/>
        <end position="19"/>
    </location>
</feature>
<proteinExistence type="predicted"/>
<keyword evidence="1" id="KW-0732">Signal</keyword>
<organism evidence="2 3">
    <name type="scientific">Phytopseudomonas flavescens</name>
    <dbReference type="NCBI Taxonomy" id="29435"/>
    <lineage>
        <taxon>Bacteria</taxon>
        <taxon>Pseudomonadati</taxon>
        <taxon>Pseudomonadota</taxon>
        <taxon>Gammaproteobacteria</taxon>
        <taxon>Pseudomonadales</taxon>
        <taxon>Pseudomonadaceae</taxon>
        <taxon>Phytopseudomonas</taxon>
    </lineage>
</organism>
<evidence type="ECO:0000256" key="1">
    <source>
        <dbReference type="SAM" id="SignalP"/>
    </source>
</evidence>
<dbReference type="EMBL" id="FNDG01000001">
    <property type="protein sequence ID" value="SDG85258.1"/>
    <property type="molecule type" value="Genomic_DNA"/>
</dbReference>
<protein>
    <recommendedName>
        <fullName evidence="4">TrbM protein</fullName>
    </recommendedName>
</protein>
<sequence>MKNLLIAIFLLSSPALTSAANYATCLLDKLPGVQNQAATTAAVVMCEADFPGGMAKVPQGDSRGVFASYRSGSECTLEKSRDTRFVRAVQLISSACHRIYNEPHPKAEPNFFDQFDEK</sequence>
<evidence type="ECO:0000313" key="3">
    <source>
        <dbReference type="Proteomes" id="UP000198606"/>
    </source>
</evidence>